<evidence type="ECO:0000313" key="2">
    <source>
        <dbReference type="EMBL" id="KAF2843235.1"/>
    </source>
</evidence>
<keyword evidence="3" id="KW-1185">Reference proteome</keyword>
<dbReference type="EMBL" id="MU006089">
    <property type="protein sequence ID" value="KAF2843235.1"/>
    <property type="molecule type" value="Genomic_DNA"/>
</dbReference>
<dbReference type="PANTHER" id="PTHR24148:SF82">
    <property type="entry name" value="HETEROKARYON INCOMPATIBILITY DOMAIN-CONTAINING PROTEIN"/>
    <property type="match status" value="1"/>
</dbReference>
<sequence>MSLREAPKHESDLPPHASTSKSPLTIPLFTLFSRPWFEHAWVMQEVSMSSELLMHHGRFQSHWNLFAQGANCILNHPAWPVSRGRGGFLSTACINTSLHAYARQQISTVARCDLSLLLVMMRENTKATDPRDKVFSLLGLVKEQFQQQIPIDYAARVETVYTQATISALTPNTGFHILRAAGQKNLKNTHLPLPSWIPDYSLVNQGILGFGWKPYTAGGTEPPLFWHEKDISVLGMYGRLCGRVNDMIPPRGDRDWDPKDKYSFSNLDAQHWQKSYHSYSIKIIYT</sequence>
<proteinExistence type="predicted"/>
<evidence type="ECO:0000256" key="1">
    <source>
        <dbReference type="SAM" id="MobiDB-lite"/>
    </source>
</evidence>
<protein>
    <recommendedName>
        <fullName evidence="4">Heterokaryon incompatibility domain-containing protein</fullName>
    </recommendedName>
</protein>
<comment type="caution">
    <text evidence="2">The sequence shown here is derived from an EMBL/GenBank/DDBJ whole genome shotgun (WGS) entry which is preliminary data.</text>
</comment>
<evidence type="ECO:0000313" key="3">
    <source>
        <dbReference type="Proteomes" id="UP000799429"/>
    </source>
</evidence>
<dbReference type="AlphaFoldDB" id="A0A9P4SIN5"/>
<feature type="region of interest" description="Disordered" evidence="1">
    <location>
        <begin position="1"/>
        <end position="20"/>
    </location>
</feature>
<dbReference type="PANTHER" id="PTHR24148">
    <property type="entry name" value="ANKYRIN REPEAT DOMAIN-CONTAINING PROTEIN 39 HOMOLOG-RELATED"/>
    <property type="match status" value="1"/>
</dbReference>
<evidence type="ECO:0008006" key="4">
    <source>
        <dbReference type="Google" id="ProtNLM"/>
    </source>
</evidence>
<accession>A0A9P4SIN5</accession>
<dbReference type="InterPro" id="IPR052895">
    <property type="entry name" value="HetReg/Transcr_Mod"/>
</dbReference>
<name>A0A9P4SIN5_9PEZI</name>
<dbReference type="OrthoDB" id="194358at2759"/>
<reference evidence="2" key="1">
    <citation type="journal article" date="2020" name="Stud. Mycol.">
        <title>101 Dothideomycetes genomes: a test case for predicting lifestyles and emergence of pathogens.</title>
        <authorList>
            <person name="Haridas S."/>
            <person name="Albert R."/>
            <person name="Binder M."/>
            <person name="Bloem J."/>
            <person name="Labutti K."/>
            <person name="Salamov A."/>
            <person name="Andreopoulos B."/>
            <person name="Baker S."/>
            <person name="Barry K."/>
            <person name="Bills G."/>
            <person name="Bluhm B."/>
            <person name="Cannon C."/>
            <person name="Castanera R."/>
            <person name="Culley D."/>
            <person name="Daum C."/>
            <person name="Ezra D."/>
            <person name="Gonzalez J."/>
            <person name="Henrissat B."/>
            <person name="Kuo A."/>
            <person name="Liang C."/>
            <person name="Lipzen A."/>
            <person name="Lutzoni F."/>
            <person name="Magnuson J."/>
            <person name="Mondo S."/>
            <person name="Nolan M."/>
            <person name="Ohm R."/>
            <person name="Pangilinan J."/>
            <person name="Park H.-J."/>
            <person name="Ramirez L."/>
            <person name="Alfaro M."/>
            <person name="Sun H."/>
            <person name="Tritt A."/>
            <person name="Yoshinaga Y."/>
            <person name="Zwiers L.-H."/>
            <person name="Turgeon B."/>
            <person name="Goodwin S."/>
            <person name="Spatafora J."/>
            <person name="Crous P."/>
            <person name="Grigoriev I."/>
        </authorList>
    </citation>
    <scope>NUCLEOTIDE SEQUENCE</scope>
    <source>
        <strain evidence="2">CBS 101060</strain>
    </source>
</reference>
<organism evidence="2 3">
    <name type="scientific">Patellaria atrata CBS 101060</name>
    <dbReference type="NCBI Taxonomy" id="1346257"/>
    <lineage>
        <taxon>Eukaryota</taxon>
        <taxon>Fungi</taxon>
        <taxon>Dikarya</taxon>
        <taxon>Ascomycota</taxon>
        <taxon>Pezizomycotina</taxon>
        <taxon>Dothideomycetes</taxon>
        <taxon>Dothideomycetes incertae sedis</taxon>
        <taxon>Patellariales</taxon>
        <taxon>Patellariaceae</taxon>
        <taxon>Patellaria</taxon>
    </lineage>
</organism>
<gene>
    <name evidence="2" type="ORF">M501DRAFT_69609</name>
</gene>
<dbReference type="Proteomes" id="UP000799429">
    <property type="component" value="Unassembled WGS sequence"/>
</dbReference>
<feature type="compositionally biased region" description="Basic and acidic residues" evidence="1">
    <location>
        <begin position="1"/>
        <end position="13"/>
    </location>
</feature>